<protein>
    <submittedName>
        <fullName evidence="5">Reelin domain-containing protein</fullName>
    </submittedName>
</protein>
<proteinExistence type="predicted"/>
<feature type="signal peptide" evidence="2">
    <location>
        <begin position="1"/>
        <end position="24"/>
    </location>
</feature>
<feature type="region of interest" description="Disordered" evidence="1">
    <location>
        <begin position="143"/>
        <end position="164"/>
    </location>
</feature>
<evidence type="ECO:0000313" key="4">
    <source>
        <dbReference type="Proteomes" id="UP000272942"/>
    </source>
</evidence>
<name>A0A183A5K6_9TREM</name>
<feature type="chain" id="PRO_5043137856" evidence="2">
    <location>
        <begin position="25"/>
        <end position="178"/>
    </location>
</feature>
<dbReference type="OrthoDB" id="6272142at2759"/>
<organism evidence="5">
    <name type="scientific">Echinostoma caproni</name>
    <dbReference type="NCBI Taxonomy" id="27848"/>
    <lineage>
        <taxon>Eukaryota</taxon>
        <taxon>Metazoa</taxon>
        <taxon>Spiralia</taxon>
        <taxon>Lophotrochozoa</taxon>
        <taxon>Platyhelminthes</taxon>
        <taxon>Trematoda</taxon>
        <taxon>Digenea</taxon>
        <taxon>Plagiorchiida</taxon>
        <taxon>Echinostomata</taxon>
        <taxon>Echinostomatoidea</taxon>
        <taxon>Echinostomatidae</taxon>
        <taxon>Echinostoma</taxon>
    </lineage>
</organism>
<feature type="compositionally biased region" description="Polar residues" evidence="1">
    <location>
        <begin position="149"/>
        <end position="164"/>
    </location>
</feature>
<dbReference type="WBParaSite" id="ECPE_0000224101-mRNA-1">
    <property type="protein sequence ID" value="ECPE_0000224101-mRNA-1"/>
    <property type="gene ID" value="ECPE_0000224101"/>
</dbReference>
<reference evidence="3 4" key="2">
    <citation type="submission" date="2018-11" db="EMBL/GenBank/DDBJ databases">
        <authorList>
            <consortium name="Pathogen Informatics"/>
        </authorList>
    </citation>
    <scope>NUCLEOTIDE SEQUENCE [LARGE SCALE GENOMIC DNA]</scope>
    <source>
        <strain evidence="3 4">Egypt</strain>
    </source>
</reference>
<accession>A0A183A5K6</accession>
<evidence type="ECO:0000313" key="3">
    <source>
        <dbReference type="EMBL" id="VDP65859.1"/>
    </source>
</evidence>
<keyword evidence="4" id="KW-1185">Reference proteome</keyword>
<sequence length="178" mass="19982">MCGVWKILWWILWFTNSVLNGVHACLDKEQFLAGLDPKTTLIFEAELLQFGDQTAHSEAYVRVTRIIRQPETGWHVQVGNVAHLTGIVPRPADTLNCLPRQTRGVVYLWATRNTAVSLRNAEYSLELVPGGLFSTVDDQTTGLDERQPVEQSPTQTPSMKNNLQQSKAGKLHLVTLFI</sequence>
<dbReference type="Proteomes" id="UP000272942">
    <property type="component" value="Unassembled WGS sequence"/>
</dbReference>
<evidence type="ECO:0000256" key="1">
    <source>
        <dbReference type="SAM" id="MobiDB-lite"/>
    </source>
</evidence>
<keyword evidence="2" id="KW-0732">Signal</keyword>
<evidence type="ECO:0000313" key="5">
    <source>
        <dbReference type="WBParaSite" id="ECPE_0000224101-mRNA-1"/>
    </source>
</evidence>
<evidence type="ECO:0000256" key="2">
    <source>
        <dbReference type="SAM" id="SignalP"/>
    </source>
</evidence>
<reference evidence="5" key="1">
    <citation type="submission" date="2016-06" db="UniProtKB">
        <authorList>
            <consortium name="WormBaseParasite"/>
        </authorList>
    </citation>
    <scope>IDENTIFICATION</scope>
</reference>
<dbReference type="EMBL" id="UZAN01039489">
    <property type="protein sequence ID" value="VDP65859.1"/>
    <property type="molecule type" value="Genomic_DNA"/>
</dbReference>
<gene>
    <name evidence="3" type="ORF">ECPE_LOCUS2241</name>
</gene>
<dbReference type="AlphaFoldDB" id="A0A183A5K6"/>